<feature type="region of interest" description="Disordered" evidence="1">
    <location>
        <begin position="209"/>
        <end position="231"/>
    </location>
</feature>
<feature type="compositionally biased region" description="Acidic residues" evidence="1">
    <location>
        <begin position="221"/>
        <end position="231"/>
    </location>
</feature>
<organism evidence="2">
    <name type="scientific">virus sp. ctML55</name>
    <dbReference type="NCBI Taxonomy" id="2827627"/>
    <lineage>
        <taxon>Viruses</taxon>
    </lineage>
</organism>
<evidence type="ECO:0000256" key="1">
    <source>
        <dbReference type="SAM" id="MobiDB-lite"/>
    </source>
</evidence>
<proteinExistence type="predicted"/>
<dbReference type="EMBL" id="BK059105">
    <property type="protein sequence ID" value="DAE31071.1"/>
    <property type="molecule type" value="Genomic_DNA"/>
</dbReference>
<protein>
    <submittedName>
        <fullName evidence="2">Uncharacterized protein</fullName>
    </submittedName>
</protein>
<sequence>MAFNFGISADSAVRNTRRPLTPWNIHDVKFMGCEIKEFDGKKDPTAHYKVLSINFENEDGYFSVTQFFPKAGDDERREFDSKNGGKVVMPSNFETLMAVVKQTAQVLNPAGFEKMQAASSKFKSFDDVAKALITITEKVKGTETKLKLIGRNRDGKVVADIPRIVGINKQGESFISDNYIGDKLFFSDYEEGERQKYLKAKPTEMKSEDPIADVAGVDQAPADDLDITDLL</sequence>
<accession>A0A8S5RI72</accession>
<name>A0A8S5RI72_9VIRU</name>
<reference evidence="2" key="1">
    <citation type="journal article" date="2021" name="Proc. Natl. Acad. Sci. U.S.A.">
        <title>A Catalog of Tens of Thousands of Viruses from Human Metagenomes Reveals Hidden Associations with Chronic Diseases.</title>
        <authorList>
            <person name="Tisza M.J."/>
            <person name="Buck C.B."/>
        </authorList>
    </citation>
    <scope>NUCLEOTIDE SEQUENCE</scope>
    <source>
        <strain evidence="2">CtML55</strain>
    </source>
</reference>
<evidence type="ECO:0000313" key="2">
    <source>
        <dbReference type="EMBL" id="DAE31071.1"/>
    </source>
</evidence>